<dbReference type="AlphaFoldDB" id="A0A927IJJ5"/>
<dbReference type="Proteomes" id="UP000647424">
    <property type="component" value="Unassembled WGS sequence"/>
</dbReference>
<dbReference type="Pfam" id="PF04909">
    <property type="entry name" value="Amidohydro_2"/>
    <property type="match status" value="1"/>
</dbReference>
<keyword evidence="3" id="KW-1185">Reference proteome</keyword>
<accession>A0A927IJJ5</accession>
<proteinExistence type="predicted"/>
<evidence type="ECO:0000259" key="1">
    <source>
        <dbReference type="Pfam" id="PF04909"/>
    </source>
</evidence>
<dbReference type="EMBL" id="JACYFT010000002">
    <property type="protein sequence ID" value="MBD8050749.1"/>
    <property type="molecule type" value="Genomic_DNA"/>
</dbReference>
<protein>
    <submittedName>
        <fullName evidence="2">Amidohydrolase family protein</fullName>
    </submittedName>
</protein>
<dbReference type="Gene3D" id="3.20.20.140">
    <property type="entry name" value="Metal-dependent hydrolases"/>
    <property type="match status" value="1"/>
</dbReference>
<organism evidence="2 3">
    <name type="scientific">Limnohabitans radicicola</name>
    <dbReference type="NCBI Taxonomy" id="2771427"/>
    <lineage>
        <taxon>Bacteria</taxon>
        <taxon>Pseudomonadati</taxon>
        <taxon>Pseudomonadota</taxon>
        <taxon>Betaproteobacteria</taxon>
        <taxon>Burkholderiales</taxon>
        <taxon>Comamonadaceae</taxon>
        <taxon>Limnohabitans</taxon>
    </lineage>
</organism>
<dbReference type="InterPro" id="IPR052358">
    <property type="entry name" value="Aro_Compnd_Degr_Hydrolases"/>
</dbReference>
<gene>
    <name evidence="2" type="ORF">IC609_09340</name>
</gene>
<dbReference type="SUPFAM" id="SSF51556">
    <property type="entry name" value="Metallo-dependent hydrolases"/>
    <property type="match status" value="1"/>
</dbReference>
<comment type="caution">
    <text evidence="2">The sequence shown here is derived from an EMBL/GenBank/DDBJ whole genome shotgun (WGS) entry which is preliminary data.</text>
</comment>
<dbReference type="PANTHER" id="PTHR35563:SF2">
    <property type="entry name" value="BARREL METAL-DEPENDENT HYDROLASE, PUTATIVE (AFU_ORTHOLOGUE AFUA_1G16240)-RELATED"/>
    <property type="match status" value="1"/>
</dbReference>
<reference evidence="2" key="1">
    <citation type="submission" date="2020-09" db="EMBL/GenBank/DDBJ databases">
        <title>Genome seq and assembly of Limnohabitants sp.</title>
        <authorList>
            <person name="Chhetri G."/>
        </authorList>
    </citation>
    <scope>NUCLEOTIDE SEQUENCE</scope>
    <source>
        <strain evidence="2">JUR4</strain>
    </source>
</reference>
<feature type="domain" description="Amidohydrolase-related" evidence="1">
    <location>
        <begin position="23"/>
        <end position="286"/>
    </location>
</feature>
<sequence length="294" mass="31489">MRSRYPFSAGESLPGTQLPEGACDAHVHVYDSSVPAAPGARLHPPHASIDDYKPVQARMGTTRTVLVTPSTYGSNNAPMLAALAALGPNAKGVAVIRGDESYAHLRELHALGVCGVRINLSLGATHDAPSIAHIANRIAPLGWHLQLLMPTDQLLTLAPVLCSLPVDLVFDHFARITPAQCDQRAHALVLELLQSGRAWVKLSGGYLVSATLSTEDPALDALARSYIDAAPDRVVWGSDWPHATASAGLQPMPDDARQIDRLAQWASSTASLRQILVTNPERLYGFDPIPQHQP</sequence>
<dbReference type="PANTHER" id="PTHR35563">
    <property type="entry name" value="BARREL METAL-DEPENDENT HYDROLASE, PUTATIVE (AFU_ORTHOLOGUE AFUA_1G16240)-RELATED"/>
    <property type="match status" value="1"/>
</dbReference>
<dbReference type="InterPro" id="IPR032466">
    <property type="entry name" value="Metal_Hydrolase"/>
</dbReference>
<dbReference type="InterPro" id="IPR006680">
    <property type="entry name" value="Amidohydro-rel"/>
</dbReference>
<evidence type="ECO:0000313" key="2">
    <source>
        <dbReference type="EMBL" id="MBD8050749.1"/>
    </source>
</evidence>
<evidence type="ECO:0000313" key="3">
    <source>
        <dbReference type="Proteomes" id="UP000647424"/>
    </source>
</evidence>
<dbReference type="GO" id="GO:0016787">
    <property type="term" value="F:hydrolase activity"/>
    <property type="evidence" value="ECO:0007669"/>
    <property type="project" value="InterPro"/>
</dbReference>
<name>A0A927IJJ5_9BURK</name>